<dbReference type="PaxDb" id="2903-EOD06224"/>
<name>A0A0D3I4N9_EMIH1</name>
<feature type="region of interest" description="Disordered" evidence="2">
    <location>
        <begin position="35"/>
        <end position="86"/>
    </location>
</feature>
<dbReference type="RefSeq" id="XP_005758653.1">
    <property type="nucleotide sequence ID" value="XM_005758596.1"/>
</dbReference>
<dbReference type="AlphaFoldDB" id="A0A0D3I4N9"/>
<evidence type="ECO:0000313" key="5">
    <source>
        <dbReference type="Proteomes" id="UP000013827"/>
    </source>
</evidence>
<dbReference type="HOGENOM" id="CLU_589797_0_0_1"/>
<evidence type="ECO:0000256" key="1">
    <source>
        <dbReference type="SAM" id="Coils"/>
    </source>
</evidence>
<dbReference type="SMART" id="SM00228">
    <property type="entry name" value="PDZ"/>
    <property type="match status" value="1"/>
</dbReference>
<evidence type="ECO:0000259" key="3">
    <source>
        <dbReference type="PROSITE" id="PS50106"/>
    </source>
</evidence>
<dbReference type="InterPro" id="IPR001478">
    <property type="entry name" value="PDZ"/>
</dbReference>
<accession>A0A0D3I4N9</accession>
<reference evidence="4" key="2">
    <citation type="submission" date="2024-10" db="UniProtKB">
        <authorList>
            <consortium name="EnsemblProtists"/>
        </authorList>
    </citation>
    <scope>IDENTIFICATION</scope>
</reference>
<feature type="compositionally biased region" description="Low complexity" evidence="2">
    <location>
        <begin position="208"/>
        <end position="221"/>
    </location>
</feature>
<feature type="compositionally biased region" description="Basic and acidic residues" evidence="2">
    <location>
        <begin position="413"/>
        <end position="423"/>
    </location>
</feature>
<evidence type="ECO:0000256" key="2">
    <source>
        <dbReference type="SAM" id="MobiDB-lite"/>
    </source>
</evidence>
<dbReference type="InterPro" id="IPR036034">
    <property type="entry name" value="PDZ_sf"/>
</dbReference>
<keyword evidence="1" id="KW-0175">Coiled coil</keyword>
<proteinExistence type="predicted"/>
<feature type="region of interest" description="Disordered" evidence="2">
    <location>
        <begin position="190"/>
        <end position="245"/>
    </location>
</feature>
<protein>
    <recommendedName>
        <fullName evidence="3">PDZ domain-containing protein</fullName>
    </recommendedName>
</protein>
<dbReference type="PROSITE" id="PS50106">
    <property type="entry name" value="PDZ"/>
    <property type="match status" value="1"/>
</dbReference>
<feature type="domain" description="PDZ" evidence="3">
    <location>
        <begin position="115"/>
        <end position="191"/>
    </location>
</feature>
<feature type="coiled-coil region" evidence="1">
    <location>
        <begin position="313"/>
        <end position="340"/>
    </location>
</feature>
<reference evidence="5" key="1">
    <citation type="journal article" date="2013" name="Nature">
        <title>Pan genome of the phytoplankton Emiliania underpins its global distribution.</title>
        <authorList>
            <person name="Read B.A."/>
            <person name="Kegel J."/>
            <person name="Klute M.J."/>
            <person name="Kuo A."/>
            <person name="Lefebvre S.C."/>
            <person name="Maumus F."/>
            <person name="Mayer C."/>
            <person name="Miller J."/>
            <person name="Monier A."/>
            <person name="Salamov A."/>
            <person name="Young J."/>
            <person name="Aguilar M."/>
            <person name="Claverie J.M."/>
            <person name="Frickenhaus S."/>
            <person name="Gonzalez K."/>
            <person name="Herman E.K."/>
            <person name="Lin Y.C."/>
            <person name="Napier J."/>
            <person name="Ogata H."/>
            <person name="Sarno A.F."/>
            <person name="Shmutz J."/>
            <person name="Schroeder D."/>
            <person name="de Vargas C."/>
            <person name="Verret F."/>
            <person name="von Dassow P."/>
            <person name="Valentin K."/>
            <person name="Van de Peer Y."/>
            <person name="Wheeler G."/>
            <person name="Dacks J.B."/>
            <person name="Delwiche C.F."/>
            <person name="Dyhrman S.T."/>
            <person name="Glockner G."/>
            <person name="John U."/>
            <person name="Richards T."/>
            <person name="Worden A.Z."/>
            <person name="Zhang X."/>
            <person name="Grigoriev I.V."/>
            <person name="Allen A.E."/>
            <person name="Bidle K."/>
            <person name="Borodovsky M."/>
            <person name="Bowler C."/>
            <person name="Brownlee C."/>
            <person name="Cock J.M."/>
            <person name="Elias M."/>
            <person name="Gladyshev V.N."/>
            <person name="Groth M."/>
            <person name="Guda C."/>
            <person name="Hadaegh A."/>
            <person name="Iglesias-Rodriguez M.D."/>
            <person name="Jenkins J."/>
            <person name="Jones B.M."/>
            <person name="Lawson T."/>
            <person name="Leese F."/>
            <person name="Lindquist E."/>
            <person name="Lobanov A."/>
            <person name="Lomsadze A."/>
            <person name="Malik S.B."/>
            <person name="Marsh M.E."/>
            <person name="Mackinder L."/>
            <person name="Mock T."/>
            <person name="Mueller-Roeber B."/>
            <person name="Pagarete A."/>
            <person name="Parker M."/>
            <person name="Probert I."/>
            <person name="Quesneville H."/>
            <person name="Raines C."/>
            <person name="Rensing S.A."/>
            <person name="Riano-Pachon D.M."/>
            <person name="Richier S."/>
            <person name="Rokitta S."/>
            <person name="Shiraiwa Y."/>
            <person name="Soanes D.M."/>
            <person name="van der Giezen M."/>
            <person name="Wahlund T.M."/>
            <person name="Williams B."/>
            <person name="Wilson W."/>
            <person name="Wolfe G."/>
            <person name="Wurch L.L."/>
        </authorList>
    </citation>
    <scope>NUCLEOTIDE SEQUENCE</scope>
</reference>
<feature type="region of interest" description="Disordered" evidence="2">
    <location>
        <begin position="407"/>
        <end position="438"/>
    </location>
</feature>
<sequence>MGTTLVSESCEHQFASSREHQFASSRDRFISDASLTSTGSFFDPNTLLERPASPDEPPLPPPPAYQASVDGEEAATPPPAQPVEPFSNTVADGRQWCYCTHFTVLLTSGGLPIVQGDGIGMAVAACDDSFIVTAVSHGGMAAAAKLLPGDVIFEIDEQAIVTSSYRAIERARSALLLASSRPVQLSVRRVKQPFEGPNSEPATPRTWSRSSSGSALRRLSSTPAFLRRSRSSRLQDSSQRDSAREDLAIRAEAQRRAFAARTFLERQELEVALASSCYDEACTQPGEATREDGAEREELETAMEMSEQETAINDAIDRSLSSAQEQVEQATEEKAAMDEAIARSISFARRASIKQSESEWEEAATMRIALSRSRCALVEEEEDGEEDAASTSGGRFAALCRQREKSNLPNARSRLEGAMRNQDDAAAAVRPRSGSVYRSQTEWCMDQLSRPSLVESARDSESEE</sequence>
<dbReference type="Pfam" id="PF00595">
    <property type="entry name" value="PDZ"/>
    <property type="match status" value="1"/>
</dbReference>
<dbReference type="GeneID" id="17252373"/>
<dbReference type="KEGG" id="ehx:EMIHUDRAFT_121353"/>
<dbReference type="Proteomes" id="UP000013827">
    <property type="component" value="Unassembled WGS sequence"/>
</dbReference>
<keyword evidence="5" id="KW-1185">Reference proteome</keyword>
<dbReference type="SUPFAM" id="SSF50156">
    <property type="entry name" value="PDZ domain-like"/>
    <property type="match status" value="1"/>
</dbReference>
<evidence type="ECO:0000313" key="4">
    <source>
        <dbReference type="EnsemblProtists" id="EOD06224"/>
    </source>
</evidence>
<dbReference type="Gene3D" id="2.30.42.10">
    <property type="match status" value="1"/>
</dbReference>
<feature type="compositionally biased region" description="Pro residues" evidence="2">
    <location>
        <begin position="54"/>
        <end position="64"/>
    </location>
</feature>
<organism evidence="4 5">
    <name type="scientific">Emiliania huxleyi (strain CCMP1516)</name>
    <dbReference type="NCBI Taxonomy" id="280463"/>
    <lineage>
        <taxon>Eukaryota</taxon>
        <taxon>Haptista</taxon>
        <taxon>Haptophyta</taxon>
        <taxon>Prymnesiophyceae</taxon>
        <taxon>Isochrysidales</taxon>
        <taxon>Noelaerhabdaceae</taxon>
        <taxon>Emiliania</taxon>
    </lineage>
</organism>
<dbReference type="EnsemblProtists" id="EOD06224">
    <property type="protein sequence ID" value="EOD06224"/>
    <property type="gene ID" value="EMIHUDRAFT_121353"/>
</dbReference>